<reference evidence="7 8" key="1">
    <citation type="submission" date="2014-02" db="EMBL/GenBank/DDBJ databases">
        <title>Kosmotoga genome sequencing.</title>
        <authorList>
            <person name="Pollo S.M."/>
            <person name="Charchuk R."/>
            <person name="Nesbo C.L."/>
        </authorList>
    </citation>
    <scope>NUCLEOTIDE SEQUENCE [LARGE SCALE GENOMIC DNA]</scope>
    <source>
        <strain evidence="7 8">S304</strain>
    </source>
</reference>
<evidence type="ECO:0000256" key="4">
    <source>
        <dbReference type="ARBA" id="ARBA00022989"/>
    </source>
</evidence>
<dbReference type="STRING" id="1453497.AT15_06035"/>
<name>A0A176K2V5_9BACT</name>
<evidence type="ECO:0000313" key="8">
    <source>
        <dbReference type="Proteomes" id="UP000077339"/>
    </source>
</evidence>
<evidence type="ECO:0000256" key="5">
    <source>
        <dbReference type="ARBA" id="ARBA00023136"/>
    </source>
</evidence>
<dbReference type="PATRIC" id="fig|1453497.3.peg.1204"/>
<evidence type="ECO:0000256" key="6">
    <source>
        <dbReference type="SAM" id="Phobius"/>
    </source>
</evidence>
<feature type="transmembrane region" description="Helical" evidence="6">
    <location>
        <begin position="308"/>
        <end position="327"/>
    </location>
</feature>
<feature type="transmembrane region" description="Helical" evidence="6">
    <location>
        <begin position="106"/>
        <end position="125"/>
    </location>
</feature>
<proteinExistence type="predicted"/>
<evidence type="ECO:0000256" key="3">
    <source>
        <dbReference type="ARBA" id="ARBA00022692"/>
    </source>
</evidence>
<dbReference type="Pfam" id="PF02653">
    <property type="entry name" value="BPD_transp_2"/>
    <property type="match status" value="1"/>
</dbReference>
<accession>A0A176K2V5</accession>
<feature type="transmembrane region" description="Helical" evidence="6">
    <location>
        <begin position="176"/>
        <end position="197"/>
    </location>
</feature>
<keyword evidence="8" id="KW-1185">Reference proteome</keyword>
<comment type="caution">
    <text evidence="7">The sequence shown here is derived from an EMBL/GenBank/DDBJ whole genome shotgun (WGS) entry which is preliminary data.</text>
</comment>
<gene>
    <name evidence="7" type="ORF">AT15_06035</name>
</gene>
<evidence type="ECO:0000256" key="1">
    <source>
        <dbReference type="ARBA" id="ARBA00004651"/>
    </source>
</evidence>
<comment type="subcellular location">
    <subcellularLocation>
        <location evidence="1">Cell membrane</location>
        <topology evidence="1">Multi-pass membrane protein</topology>
    </subcellularLocation>
</comment>
<feature type="transmembrane region" description="Helical" evidence="6">
    <location>
        <begin position="223"/>
        <end position="243"/>
    </location>
</feature>
<evidence type="ECO:0000256" key="2">
    <source>
        <dbReference type="ARBA" id="ARBA00022475"/>
    </source>
</evidence>
<dbReference type="GO" id="GO:0005886">
    <property type="term" value="C:plasma membrane"/>
    <property type="evidence" value="ECO:0007669"/>
    <property type="project" value="UniProtKB-SubCell"/>
</dbReference>
<sequence length="355" mass="39129">MAMKLSNRTNLILTIALVFFVWLLLFFAEGRMNTYMVRIVSLIGIYGIMAVSLTLINGITGIFSLGHSGFIALGAYTSALLTMSIHQKEITFILDKVAWPFNSVQLSFLPATIIGGIVAAVFSFLIGWPSLRLSGDYLAIATLGFSEIIRILALNLRSITNGALGLKGIPQYTNVWWSWSWLLITVIFIGSLVNSSFGRALKAIREDRVAAASMGINVFKHQLLGFVIGGFFAGISGSLYAHWLTTIDPRTTSIGVMLTFNVLIMIVIGGLGSISGAIIGAGLFAVLTEWLRFLEEPMKIFSFEFSGIAGLRMLVFSAIFVIVMIFWPRGIMGRKELTWNAIYSWFRRGKGESYE</sequence>
<feature type="transmembrane region" description="Helical" evidence="6">
    <location>
        <begin position="12"/>
        <end position="29"/>
    </location>
</feature>
<keyword evidence="3 6" id="KW-0812">Transmembrane</keyword>
<dbReference type="RefSeq" id="WP_068345979.1">
    <property type="nucleotide sequence ID" value="NZ_JFHK01000003.1"/>
</dbReference>
<organism evidence="7 8">
    <name type="scientific">Kosmotoga arenicorallina S304</name>
    <dbReference type="NCBI Taxonomy" id="1453497"/>
    <lineage>
        <taxon>Bacteria</taxon>
        <taxon>Thermotogati</taxon>
        <taxon>Thermotogota</taxon>
        <taxon>Thermotogae</taxon>
        <taxon>Kosmotogales</taxon>
        <taxon>Kosmotogaceae</taxon>
        <taxon>Kosmotoga</taxon>
    </lineage>
</organism>
<feature type="transmembrane region" description="Helical" evidence="6">
    <location>
        <begin position="68"/>
        <end position="86"/>
    </location>
</feature>
<feature type="transmembrane region" description="Helical" evidence="6">
    <location>
        <begin position="35"/>
        <end position="56"/>
    </location>
</feature>
<keyword evidence="4 6" id="KW-1133">Transmembrane helix</keyword>
<evidence type="ECO:0000313" key="7">
    <source>
        <dbReference type="EMBL" id="OAA31630.1"/>
    </source>
</evidence>
<dbReference type="GO" id="GO:0015658">
    <property type="term" value="F:branched-chain amino acid transmembrane transporter activity"/>
    <property type="evidence" value="ECO:0007669"/>
    <property type="project" value="InterPro"/>
</dbReference>
<keyword evidence="5 6" id="KW-0472">Membrane</keyword>
<dbReference type="PANTHER" id="PTHR30482">
    <property type="entry name" value="HIGH-AFFINITY BRANCHED-CHAIN AMINO ACID TRANSPORT SYSTEM PERMEASE"/>
    <property type="match status" value="1"/>
</dbReference>
<dbReference type="InterPro" id="IPR043428">
    <property type="entry name" value="LivM-like"/>
</dbReference>
<dbReference type="Proteomes" id="UP000077339">
    <property type="component" value="Unassembled WGS sequence"/>
</dbReference>
<dbReference type="PANTHER" id="PTHR30482:SF10">
    <property type="entry name" value="HIGH-AFFINITY BRANCHED-CHAIN AMINO ACID TRANSPORT PROTEIN BRAE"/>
    <property type="match status" value="1"/>
</dbReference>
<dbReference type="CDD" id="cd06581">
    <property type="entry name" value="TM_PBP1_LivM_like"/>
    <property type="match status" value="1"/>
</dbReference>
<keyword evidence="2" id="KW-1003">Cell membrane</keyword>
<dbReference type="OrthoDB" id="9789927at2"/>
<dbReference type="EMBL" id="JFHK01000003">
    <property type="protein sequence ID" value="OAA31630.1"/>
    <property type="molecule type" value="Genomic_DNA"/>
</dbReference>
<dbReference type="AlphaFoldDB" id="A0A176K2V5"/>
<dbReference type="InterPro" id="IPR001851">
    <property type="entry name" value="ABC_transp_permease"/>
</dbReference>
<protein>
    <submittedName>
        <fullName evidence="7">ABC transporter permease</fullName>
    </submittedName>
</protein>
<feature type="transmembrane region" description="Helical" evidence="6">
    <location>
        <begin position="263"/>
        <end position="287"/>
    </location>
</feature>